<dbReference type="InterPro" id="IPR012675">
    <property type="entry name" value="Beta-grasp_dom_sf"/>
</dbReference>
<dbReference type="Gene3D" id="3.10.20.30">
    <property type="match status" value="1"/>
</dbReference>
<dbReference type="Gene3D" id="2.40.30.10">
    <property type="entry name" value="Translation factors"/>
    <property type="match status" value="1"/>
</dbReference>
<dbReference type="Pfam" id="PF00111">
    <property type="entry name" value="Fer2"/>
    <property type="match status" value="1"/>
</dbReference>
<dbReference type="Pfam" id="PF00970">
    <property type="entry name" value="FAD_binding_6"/>
    <property type="match status" value="1"/>
</dbReference>
<dbReference type="PANTHER" id="PTHR47354">
    <property type="entry name" value="NADH OXIDOREDUCTASE HCR"/>
    <property type="match status" value="1"/>
</dbReference>
<dbReference type="PROSITE" id="PS51384">
    <property type="entry name" value="FAD_FR"/>
    <property type="match status" value="1"/>
</dbReference>
<dbReference type="InterPro" id="IPR001041">
    <property type="entry name" value="2Fe-2S_ferredoxin-type"/>
</dbReference>
<organism evidence="3 4">
    <name type="scientific">Alkanindiges hydrocarboniclasticus</name>
    <dbReference type="NCBI Taxonomy" id="1907941"/>
    <lineage>
        <taxon>Bacteria</taxon>
        <taxon>Pseudomonadati</taxon>
        <taxon>Pseudomonadota</taxon>
        <taxon>Gammaproteobacteria</taxon>
        <taxon>Moraxellales</taxon>
        <taxon>Moraxellaceae</taxon>
        <taxon>Alkanindiges</taxon>
    </lineage>
</organism>
<comment type="caution">
    <text evidence="3">The sequence shown here is derived from an EMBL/GenBank/DDBJ whole genome shotgun (WGS) entry which is preliminary data.</text>
</comment>
<gene>
    <name evidence="3" type="ORF">BKE30_06555</name>
</gene>
<dbReference type="CDD" id="cd06216">
    <property type="entry name" value="FNR_iron_sulfur_binding_2"/>
    <property type="match status" value="1"/>
</dbReference>
<evidence type="ECO:0000259" key="1">
    <source>
        <dbReference type="PROSITE" id="PS51085"/>
    </source>
</evidence>
<dbReference type="InterPro" id="IPR001433">
    <property type="entry name" value="OxRdtase_FAD/NAD-bd"/>
</dbReference>
<dbReference type="InterPro" id="IPR008333">
    <property type="entry name" value="Cbr1-like_FAD-bd_dom"/>
</dbReference>
<dbReference type="PROSITE" id="PS51085">
    <property type="entry name" value="2FE2S_FER_2"/>
    <property type="match status" value="1"/>
</dbReference>
<name>A0A1S8CV10_9GAMM</name>
<accession>A0A1S8CV10</accession>
<dbReference type="PRINTS" id="PR00406">
    <property type="entry name" value="CYTB5RDTASE"/>
</dbReference>
<evidence type="ECO:0000313" key="3">
    <source>
        <dbReference type="EMBL" id="ONG41078.1"/>
    </source>
</evidence>
<reference evidence="3 4" key="1">
    <citation type="submission" date="2016-10" db="EMBL/GenBank/DDBJ databases">
        <title>Draft Genome sequence of Alkanindiges sp. strain H1.</title>
        <authorList>
            <person name="Subhash Y."/>
            <person name="Lee S."/>
        </authorList>
    </citation>
    <scope>NUCLEOTIDE SEQUENCE [LARGE SCALE GENOMIC DNA]</scope>
    <source>
        <strain evidence="3 4">H1</strain>
    </source>
</reference>
<evidence type="ECO:0000259" key="2">
    <source>
        <dbReference type="PROSITE" id="PS51384"/>
    </source>
</evidence>
<dbReference type="InterPro" id="IPR039261">
    <property type="entry name" value="FNR_nucleotide-bd"/>
</dbReference>
<dbReference type="GO" id="GO:0016491">
    <property type="term" value="F:oxidoreductase activity"/>
    <property type="evidence" value="ECO:0007669"/>
    <property type="project" value="InterPro"/>
</dbReference>
<feature type="domain" description="2Fe-2S ferredoxin-type" evidence="1">
    <location>
        <begin position="283"/>
        <end position="367"/>
    </location>
</feature>
<dbReference type="STRING" id="1907941.BKE30_06555"/>
<dbReference type="PANTHER" id="PTHR47354:SF3">
    <property type="entry name" value="OXIDOREDUCTASE-RELATED"/>
    <property type="match status" value="1"/>
</dbReference>
<feature type="domain" description="FAD-binding FR-type" evidence="2">
    <location>
        <begin position="39"/>
        <end position="141"/>
    </location>
</feature>
<dbReference type="GO" id="GO:0051536">
    <property type="term" value="F:iron-sulfur cluster binding"/>
    <property type="evidence" value="ECO:0007669"/>
    <property type="project" value="InterPro"/>
</dbReference>
<evidence type="ECO:0000313" key="4">
    <source>
        <dbReference type="Proteomes" id="UP000192132"/>
    </source>
</evidence>
<proteinExistence type="predicted"/>
<dbReference type="Gene3D" id="3.40.50.80">
    <property type="entry name" value="Nucleotide-binding domain of ferredoxin-NADP reductase (FNR) module"/>
    <property type="match status" value="1"/>
</dbReference>
<dbReference type="Proteomes" id="UP000192132">
    <property type="component" value="Unassembled WGS sequence"/>
</dbReference>
<dbReference type="InterPro" id="IPR017938">
    <property type="entry name" value="Riboflavin_synthase-like_b-brl"/>
</dbReference>
<dbReference type="InterPro" id="IPR050415">
    <property type="entry name" value="MRET"/>
</dbReference>
<keyword evidence="4" id="KW-1185">Reference proteome</keyword>
<dbReference type="SUPFAM" id="SSF54292">
    <property type="entry name" value="2Fe-2S ferredoxin-like"/>
    <property type="match status" value="1"/>
</dbReference>
<dbReference type="AlphaFoldDB" id="A0A1S8CV10"/>
<dbReference type="EMBL" id="MLCN01000014">
    <property type="protein sequence ID" value="ONG41078.1"/>
    <property type="molecule type" value="Genomic_DNA"/>
</dbReference>
<protein>
    <recommendedName>
        <fullName evidence="5">Ferredoxin reductase</fullName>
    </recommendedName>
</protein>
<evidence type="ECO:0008006" key="5">
    <source>
        <dbReference type="Google" id="ProtNLM"/>
    </source>
</evidence>
<sequence>MSSNATLTTWQRLAGFAEAVIDHNTVNFWASKLNPLWSINQPMARIVARTEAASNSVTLILKPNRHVVMPQAGQHITVATDINGVRIARSYSTSSVAEQPGLLAITVKQIEGGRLSNWLCLQAREGDVLYLGQPFGDFQWPAQQHPVLLLAAGSGITPMISLLRQYAAQQLPSKQVVQLHYWVRSREEACFIDELLALPKIQPNFSLHVYLTQQNQSQPHEYTGRINTSHFSQQEDLSNSHVLACGPSGFVSNAQQILQAQVASFQAEAFSPPQIRPDAHDNETVQITLQRQQRILTIPTGQSILAALEAEGINHPSGCRMGLCNTCACPKVSGTTEHLISGEQQQDENPALRVCVSRARSNLVLDI</sequence>
<dbReference type="SUPFAM" id="SSF63380">
    <property type="entry name" value="Riboflavin synthase domain-like"/>
    <property type="match status" value="1"/>
</dbReference>
<dbReference type="CDD" id="cd00207">
    <property type="entry name" value="fer2"/>
    <property type="match status" value="1"/>
</dbReference>
<dbReference type="InterPro" id="IPR036010">
    <property type="entry name" value="2Fe-2S_ferredoxin-like_sf"/>
</dbReference>
<dbReference type="SUPFAM" id="SSF52343">
    <property type="entry name" value="Ferredoxin reductase-like, C-terminal NADP-linked domain"/>
    <property type="match status" value="1"/>
</dbReference>
<dbReference type="InterPro" id="IPR017927">
    <property type="entry name" value="FAD-bd_FR_type"/>
</dbReference>
<dbReference type="Pfam" id="PF00175">
    <property type="entry name" value="NAD_binding_1"/>
    <property type="match status" value="1"/>
</dbReference>